<proteinExistence type="predicted"/>
<evidence type="ECO:0000313" key="1">
    <source>
        <dbReference type="EMBL" id="JAG34542.1"/>
    </source>
</evidence>
<protein>
    <submittedName>
        <fullName evidence="1">Uncharacterized protein</fullName>
    </submittedName>
</protein>
<name>A0A0A9YNA8_LYGHE</name>
<organism evidence="1">
    <name type="scientific">Lygus hesperus</name>
    <name type="common">Western plant bug</name>
    <dbReference type="NCBI Taxonomy" id="30085"/>
    <lineage>
        <taxon>Eukaryota</taxon>
        <taxon>Metazoa</taxon>
        <taxon>Ecdysozoa</taxon>
        <taxon>Arthropoda</taxon>
        <taxon>Hexapoda</taxon>
        <taxon>Insecta</taxon>
        <taxon>Pterygota</taxon>
        <taxon>Neoptera</taxon>
        <taxon>Paraneoptera</taxon>
        <taxon>Hemiptera</taxon>
        <taxon>Heteroptera</taxon>
        <taxon>Panheteroptera</taxon>
        <taxon>Cimicomorpha</taxon>
        <taxon>Miridae</taxon>
        <taxon>Mirini</taxon>
        <taxon>Lygus</taxon>
    </lineage>
</organism>
<dbReference type="AlphaFoldDB" id="A0A0A9YNA8"/>
<gene>
    <name evidence="1" type="ORF">CM83_59045</name>
</gene>
<dbReference type="EMBL" id="GBHO01009062">
    <property type="protein sequence ID" value="JAG34542.1"/>
    <property type="molecule type" value="Transcribed_RNA"/>
</dbReference>
<sequence length="135" mass="14959">MQPQQQRPGLLSIQGICLEYFLLPAIPEVCSCCHSQHGLPRWDHSTHHFRPLEADAVGDGWRLLSLYSSSGVVHLNFSSLNHCAMESLACCVCIVAICESYKTEPTLSFFEFLENLGGKRAKTNPCSKLSTLFGT</sequence>
<reference evidence="1" key="1">
    <citation type="journal article" date="2014" name="PLoS ONE">
        <title>Transcriptome-Based Identification of ABC Transporters in the Western Tarnished Plant Bug Lygus hesperus.</title>
        <authorList>
            <person name="Hull J.J."/>
            <person name="Chaney K."/>
            <person name="Geib S.M."/>
            <person name="Fabrick J.A."/>
            <person name="Brent C.S."/>
            <person name="Walsh D."/>
            <person name="Lavine L.C."/>
        </authorList>
    </citation>
    <scope>NUCLEOTIDE SEQUENCE</scope>
</reference>
<accession>A0A0A9YNA8</accession>
<reference evidence="1" key="2">
    <citation type="submission" date="2014-07" db="EMBL/GenBank/DDBJ databases">
        <authorList>
            <person name="Hull J."/>
        </authorList>
    </citation>
    <scope>NUCLEOTIDE SEQUENCE</scope>
</reference>